<feature type="domain" description="FIST" evidence="1">
    <location>
        <begin position="38"/>
        <end position="238"/>
    </location>
</feature>
<reference evidence="3 4" key="1">
    <citation type="submission" date="2017-08" db="EMBL/GenBank/DDBJ databases">
        <title>Infants hospitalized years apart are colonized by the same room-sourced microbial strains.</title>
        <authorList>
            <person name="Brooks B."/>
            <person name="Olm M.R."/>
            <person name="Firek B.A."/>
            <person name="Baker R."/>
            <person name="Thomas B.C."/>
            <person name="Morowitz M.J."/>
            <person name="Banfield J.F."/>
        </authorList>
    </citation>
    <scope>NUCLEOTIDE SEQUENCE [LARGE SCALE GENOMIC DNA]</scope>
    <source>
        <strain evidence="3">S2_005_003_R2_43</strain>
    </source>
</reference>
<feature type="domain" description="FIST C-domain" evidence="2">
    <location>
        <begin position="239"/>
        <end position="369"/>
    </location>
</feature>
<dbReference type="EMBL" id="QFPN01000008">
    <property type="protein sequence ID" value="PZQ12917.1"/>
    <property type="molecule type" value="Genomic_DNA"/>
</dbReference>
<evidence type="ECO:0000313" key="3">
    <source>
        <dbReference type="EMBL" id="PZQ12917.1"/>
    </source>
</evidence>
<evidence type="ECO:0000313" key="4">
    <source>
        <dbReference type="Proteomes" id="UP000249577"/>
    </source>
</evidence>
<dbReference type="PANTHER" id="PTHR40252:SF2">
    <property type="entry name" value="BLR0328 PROTEIN"/>
    <property type="match status" value="1"/>
</dbReference>
<dbReference type="Pfam" id="PF10442">
    <property type="entry name" value="FIST_C"/>
    <property type="match status" value="1"/>
</dbReference>
<accession>A0A2W5LZV5</accession>
<evidence type="ECO:0000259" key="1">
    <source>
        <dbReference type="SMART" id="SM00897"/>
    </source>
</evidence>
<organism evidence="3 4">
    <name type="scientific">Ancylobacter novellus</name>
    <name type="common">Thiobacillus novellus</name>
    <dbReference type="NCBI Taxonomy" id="921"/>
    <lineage>
        <taxon>Bacteria</taxon>
        <taxon>Pseudomonadati</taxon>
        <taxon>Pseudomonadota</taxon>
        <taxon>Alphaproteobacteria</taxon>
        <taxon>Hyphomicrobiales</taxon>
        <taxon>Xanthobacteraceae</taxon>
        <taxon>Ancylobacter</taxon>
    </lineage>
</organism>
<proteinExistence type="predicted"/>
<evidence type="ECO:0008006" key="5">
    <source>
        <dbReference type="Google" id="ProtNLM"/>
    </source>
</evidence>
<dbReference type="PANTHER" id="PTHR40252">
    <property type="entry name" value="BLR0328 PROTEIN"/>
    <property type="match status" value="1"/>
</dbReference>
<comment type="caution">
    <text evidence="3">The sequence shown here is derived from an EMBL/GenBank/DDBJ whole genome shotgun (WGS) entry which is preliminary data.</text>
</comment>
<sequence>MAQARSTQHPCGVQVAWVEETSAEVAVRLSAEAIDRSRVAHVVAFFSPVFDDVALAAALALHFPGAQVAGCSSAGEISPAGALDSGLVIVAFPKKGFRIVSTLLEGVTDLDVERTATSVRDLRRRLDALSPAPRGERFAMSLIDGLANAEERVVTVIDQALDGIPLVGGSAGDDLSFDQSALIYDGVVHTGAAILLIVETDFPIRIFKTDNFEPTDIKFVVTASDGESRTVSELNAEPAALEYAMAVGLDPARLSPMSFASHPLVVRVGGEYFCRSIRRLNPDGSLSFFCAIDQGLVLTLAKPQDVIEVTRAELARVDAELGGIDLVIGFDCVLRRLDAEIRQKRRTISELYRQYNVVGFETYGEQYRSMHLNQTFTGVAIGVAAS</sequence>
<name>A0A2W5LZV5_ANCNO</name>
<dbReference type="SMART" id="SM00897">
    <property type="entry name" value="FIST"/>
    <property type="match status" value="1"/>
</dbReference>
<dbReference type="SMART" id="SM01204">
    <property type="entry name" value="FIST_C"/>
    <property type="match status" value="1"/>
</dbReference>
<dbReference type="AlphaFoldDB" id="A0A2W5LZV5"/>
<dbReference type="InterPro" id="IPR013702">
    <property type="entry name" value="FIST_domain_N"/>
</dbReference>
<gene>
    <name evidence="3" type="ORF">DI565_14640</name>
</gene>
<protein>
    <recommendedName>
        <fullName evidence="5">FIST domain containing protein</fullName>
    </recommendedName>
</protein>
<evidence type="ECO:0000259" key="2">
    <source>
        <dbReference type="SMART" id="SM01204"/>
    </source>
</evidence>
<dbReference type="Pfam" id="PF08495">
    <property type="entry name" value="FIST"/>
    <property type="match status" value="1"/>
</dbReference>
<dbReference type="InterPro" id="IPR019494">
    <property type="entry name" value="FIST_C"/>
</dbReference>
<dbReference type="Proteomes" id="UP000249577">
    <property type="component" value="Unassembled WGS sequence"/>
</dbReference>